<dbReference type="RefSeq" id="WP_050045430.1">
    <property type="nucleotide sequence ID" value="NZ_JHEG04000001.1"/>
</dbReference>
<evidence type="ECO:0000256" key="1">
    <source>
        <dbReference type="SAM" id="Phobius"/>
    </source>
</evidence>
<reference evidence="2" key="2">
    <citation type="submission" date="2019-11" db="EMBL/GenBank/DDBJ databases">
        <title>Improved Assembly of Tolypothrix boutellei genome.</title>
        <authorList>
            <person name="Sarangi A.N."/>
            <person name="Mukherjee M."/>
            <person name="Ghosh S."/>
            <person name="Singh D."/>
            <person name="Das A."/>
            <person name="Kant S."/>
            <person name="Prusty A."/>
            <person name="Tripathy S."/>
        </authorList>
    </citation>
    <scope>NUCLEOTIDE SEQUENCE</scope>
    <source>
        <strain evidence="2">VB521301</strain>
    </source>
</reference>
<dbReference type="AlphaFoldDB" id="A0A8S9SXT7"/>
<accession>A0A8S9SXT7</accession>
<reference evidence="2" key="1">
    <citation type="journal article" date="2015" name="Genome Announc.">
        <title>Draft Genome Sequence of Tolypothrix boutellei Strain VB521301.</title>
        <authorList>
            <person name="Chandrababunaidu M.M."/>
            <person name="Singh D."/>
            <person name="Sen D."/>
            <person name="Bhan S."/>
            <person name="Das S."/>
            <person name="Gupta A."/>
            <person name="Adhikary S.P."/>
            <person name="Tripathy S."/>
        </authorList>
    </citation>
    <scope>NUCLEOTIDE SEQUENCE</scope>
    <source>
        <strain evidence="2">VB521301</strain>
    </source>
</reference>
<evidence type="ECO:0000313" key="2">
    <source>
        <dbReference type="EMBL" id="KAF3884162.1"/>
    </source>
</evidence>
<dbReference type="Proteomes" id="UP000029738">
    <property type="component" value="Unassembled WGS sequence"/>
</dbReference>
<dbReference type="OrthoDB" id="495099at2"/>
<keyword evidence="1" id="KW-0472">Membrane</keyword>
<organism evidence="2 3">
    <name type="scientific">Tolypothrix bouteillei VB521301</name>
    <dbReference type="NCBI Taxonomy" id="1479485"/>
    <lineage>
        <taxon>Bacteria</taxon>
        <taxon>Bacillati</taxon>
        <taxon>Cyanobacteriota</taxon>
        <taxon>Cyanophyceae</taxon>
        <taxon>Nostocales</taxon>
        <taxon>Tolypothrichaceae</taxon>
        <taxon>Tolypothrix</taxon>
    </lineage>
</organism>
<sequence>MNNKREEQESIIERILFVIFQAVFLVWQFYGEITYRHRRRASVKKYQIVLDWVKARNRQQDTACELKLPHHLARITQRGTVFALHTADDRHCILLKTWIFPGRENFLGTFYCDQPLSHDDFLPYREYDMDCISIEGEYICLDLNGEEDYGPNFKRLYVTQQHNQQLFEVEYTLN</sequence>
<comment type="caution">
    <text evidence="2">The sequence shown here is derived from an EMBL/GenBank/DDBJ whole genome shotgun (WGS) entry which is preliminary data.</text>
</comment>
<evidence type="ECO:0000313" key="3">
    <source>
        <dbReference type="Proteomes" id="UP000029738"/>
    </source>
</evidence>
<keyword evidence="1" id="KW-0812">Transmembrane</keyword>
<keyword evidence="1" id="KW-1133">Transmembrane helix</keyword>
<dbReference type="EMBL" id="JHEG04000001">
    <property type="protein sequence ID" value="KAF3884162.1"/>
    <property type="molecule type" value="Genomic_DNA"/>
</dbReference>
<gene>
    <name evidence="2" type="ORF">DA73_0400000600</name>
</gene>
<name>A0A8S9SXT7_9CYAN</name>
<feature type="transmembrane region" description="Helical" evidence="1">
    <location>
        <begin position="12"/>
        <end position="30"/>
    </location>
</feature>
<protein>
    <submittedName>
        <fullName evidence="2">Uncharacterized protein</fullName>
    </submittedName>
</protein>
<keyword evidence="3" id="KW-1185">Reference proteome</keyword>
<proteinExistence type="predicted"/>